<dbReference type="InParanoid" id="A0A1X7VX80"/>
<name>A0A1X7VX80_AMPQE</name>
<dbReference type="EnsemblMetazoa" id="Aqu2.1.44496_001">
    <property type="protein sequence ID" value="Aqu2.1.44496_001"/>
    <property type="gene ID" value="Aqu2.1.44496"/>
</dbReference>
<protein>
    <submittedName>
        <fullName evidence="1">Uncharacterized protein</fullName>
    </submittedName>
</protein>
<organism evidence="1">
    <name type="scientific">Amphimedon queenslandica</name>
    <name type="common">Sponge</name>
    <dbReference type="NCBI Taxonomy" id="400682"/>
    <lineage>
        <taxon>Eukaryota</taxon>
        <taxon>Metazoa</taxon>
        <taxon>Porifera</taxon>
        <taxon>Demospongiae</taxon>
        <taxon>Heteroscleromorpha</taxon>
        <taxon>Haplosclerida</taxon>
        <taxon>Niphatidae</taxon>
        <taxon>Amphimedon</taxon>
    </lineage>
</organism>
<accession>A0A1X7VX80</accession>
<reference evidence="1" key="1">
    <citation type="submission" date="2017-05" db="UniProtKB">
        <authorList>
            <consortium name="EnsemblMetazoa"/>
        </authorList>
    </citation>
    <scope>IDENTIFICATION</scope>
</reference>
<evidence type="ECO:0000313" key="1">
    <source>
        <dbReference type="EnsemblMetazoa" id="Aqu2.1.44496_001"/>
    </source>
</evidence>
<proteinExistence type="predicted"/>
<dbReference type="OrthoDB" id="10050996at2759"/>
<dbReference type="AlphaFoldDB" id="A0A1X7VX80"/>
<sequence length="182" mass="20719">MARDYELLCHLYGISGARRHCCLWCEIKSEDLKIPRKNRDTSLRTLDKLTARHTAFLEAGGNIKNAKHFCNRLLNLLEDECHELDQKTATTASIHLSSYEKYMEAKTCLTTLKEKDLLTEQIKIALQYLVLQLLTTPVPMHKTTVQSTSKRIAGTVRLLCKKIISNKVTFTGQVDAPNRDSN</sequence>